<protein>
    <submittedName>
        <fullName evidence="1">Uncharacterized protein</fullName>
    </submittedName>
</protein>
<name>A0A4C1YE55_EUMVA</name>
<reference evidence="1 2" key="1">
    <citation type="journal article" date="2019" name="Commun. Biol.">
        <title>The bagworm genome reveals a unique fibroin gene that provides high tensile strength.</title>
        <authorList>
            <person name="Kono N."/>
            <person name="Nakamura H."/>
            <person name="Ohtoshi R."/>
            <person name="Tomita M."/>
            <person name="Numata K."/>
            <person name="Arakawa K."/>
        </authorList>
    </citation>
    <scope>NUCLEOTIDE SEQUENCE [LARGE SCALE GENOMIC DNA]</scope>
</reference>
<sequence length="130" mass="14872">MFKPVRERSKQLTRAEENYFCRISKKKLGRGRLTRTRSAEVQYNARNPAAVNLVTKASQWREIGTRGEEGMVGERNTCVISSEFRAAESRALYVLSADDDNRRFQLRKLLYMGAMASDSFKYGSNGCFTI</sequence>
<dbReference type="EMBL" id="BGZK01001180">
    <property type="protein sequence ID" value="GBP73613.1"/>
    <property type="molecule type" value="Genomic_DNA"/>
</dbReference>
<dbReference type="Proteomes" id="UP000299102">
    <property type="component" value="Unassembled WGS sequence"/>
</dbReference>
<proteinExistence type="predicted"/>
<comment type="caution">
    <text evidence="1">The sequence shown here is derived from an EMBL/GenBank/DDBJ whole genome shotgun (WGS) entry which is preliminary data.</text>
</comment>
<gene>
    <name evidence="1" type="ORF">EVAR_49235_1</name>
</gene>
<dbReference type="AlphaFoldDB" id="A0A4C1YE55"/>
<organism evidence="1 2">
    <name type="scientific">Eumeta variegata</name>
    <name type="common">Bagworm moth</name>
    <name type="synonym">Eumeta japonica</name>
    <dbReference type="NCBI Taxonomy" id="151549"/>
    <lineage>
        <taxon>Eukaryota</taxon>
        <taxon>Metazoa</taxon>
        <taxon>Ecdysozoa</taxon>
        <taxon>Arthropoda</taxon>
        <taxon>Hexapoda</taxon>
        <taxon>Insecta</taxon>
        <taxon>Pterygota</taxon>
        <taxon>Neoptera</taxon>
        <taxon>Endopterygota</taxon>
        <taxon>Lepidoptera</taxon>
        <taxon>Glossata</taxon>
        <taxon>Ditrysia</taxon>
        <taxon>Tineoidea</taxon>
        <taxon>Psychidae</taxon>
        <taxon>Oiketicinae</taxon>
        <taxon>Eumeta</taxon>
    </lineage>
</organism>
<keyword evidence="2" id="KW-1185">Reference proteome</keyword>
<accession>A0A4C1YE55</accession>
<evidence type="ECO:0000313" key="2">
    <source>
        <dbReference type="Proteomes" id="UP000299102"/>
    </source>
</evidence>
<evidence type="ECO:0000313" key="1">
    <source>
        <dbReference type="EMBL" id="GBP73613.1"/>
    </source>
</evidence>